<dbReference type="Proteomes" id="UP000604381">
    <property type="component" value="Unassembled WGS sequence"/>
</dbReference>
<dbReference type="Pfam" id="PF05309">
    <property type="entry name" value="TraE"/>
    <property type="match status" value="1"/>
</dbReference>
<organism evidence="1 2">
    <name type="scientific">Candidatus Amphirhobacter heronislandensis</name>
    <dbReference type="NCBI Taxonomy" id="1732024"/>
    <lineage>
        <taxon>Bacteria</taxon>
        <taxon>Pseudomonadati</taxon>
        <taxon>Pseudomonadota</taxon>
        <taxon>Gammaproteobacteria</taxon>
        <taxon>Candidatus Tethybacterales</taxon>
        <taxon>Candidatus Tethybacteraceae</taxon>
        <taxon>Candidatus Amphirhobacter</taxon>
    </lineage>
</organism>
<dbReference type="EMBL" id="JADHEI010000031">
    <property type="protein sequence ID" value="MBF2735041.1"/>
    <property type="molecule type" value="Genomic_DNA"/>
</dbReference>
<evidence type="ECO:0000313" key="2">
    <source>
        <dbReference type="Proteomes" id="UP000604381"/>
    </source>
</evidence>
<dbReference type="NCBIfam" id="TIGR02761">
    <property type="entry name" value="TraE_TIGR"/>
    <property type="match status" value="1"/>
</dbReference>
<dbReference type="AlphaFoldDB" id="A0A930Y2M0"/>
<evidence type="ECO:0000313" key="1">
    <source>
        <dbReference type="EMBL" id="MBF2735041.1"/>
    </source>
</evidence>
<dbReference type="InterPro" id="IPR007973">
    <property type="entry name" value="Pilus_assembly_TraE"/>
</dbReference>
<keyword evidence="2" id="KW-1185">Reference proteome</keyword>
<sequence length="194" mass="21212">MDVAFRDRSVRSLRREAVFFRLLALLLAAAVALLAAALGAAGLRPSQTVVVPPAVTEEFWVRRDEVSASYYSQWGHYVAMLVLNVTPDSVAHQNAMLLQQVAPRHRGAMRARLQAAAERLAAERLSTSFAVSAVHVDPARSAVAFAGTLSSYVEGREVARRDAAYRAVFEVADARLLLLEFSETSVDDVFVPRS</sequence>
<protein>
    <submittedName>
        <fullName evidence="1">Type IV conjugative transfer system protein TraE</fullName>
    </submittedName>
</protein>
<comment type="caution">
    <text evidence="1">The sequence shown here is derived from an EMBL/GenBank/DDBJ whole genome shotgun (WGS) entry which is preliminary data.</text>
</comment>
<accession>A0A930Y2M0</accession>
<reference evidence="1" key="1">
    <citation type="submission" date="2020-10" db="EMBL/GenBank/DDBJ databases">
        <title>An improved Amphimedon queenslandica hologenome assembly reveals how three proteobacterial symbionts can extend the metabolic phenotypic of their marine sponge host.</title>
        <authorList>
            <person name="Degnan B."/>
            <person name="Degnan S."/>
            <person name="Xiang X."/>
        </authorList>
    </citation>
    <scope>NUCLEOTIDE SEQUENCE</scope>
    <source>
        <strain evidence="1">AqS2</strain>
    </source>
</reference>
<name>A0A930Y2M0_9GAMM</name>
<gene>
    <name evidence="1" type="primary">traE</name>
    <name evidence="1" type="ORF">ISN26_02990</name>
</gene>
<proteinExistence type="predicted"/>